<reference evidence="2" key="2">
    <citation type="submission" date="2020-07" db="EMBL/GenBank/DDBJ databases">
        <authorList>
            <person name="Vera ALvarez R."/>
            <person name="Arias-Moreno D.M."/>
            <person name="Jimenez-Jacinto V."/>
            <person name="Jimenez-Bremont J.F."/>
            <person name="Swaminathan K."/>
            <person name="Moose S.P."/>
            <person name="Guerrero-Gonzalez M.L."/>
            <person name="Marino-Ramirez L."/>
            <person name="Landsman D."/>
            <person name="Rodriguez-Kessler M."/>
            <person name="Delgado-Sanchez P."/>
        </authorList>
    </citation>
    <scope>NUCLEOTIDE SEQUENCE</scope>
    <source>
        <tissue evidence="2">Cladode</tissue>
    </source>
</reference>
<keyword evidence="1" id="KW-0812">Transmembrane</keyword>
<evidence type="ECO:0000256" key="1">
    <source>
        <dbReference type="SAM" id="Phobius"/>
    </source>
</evidence>
<feature type="transmembrane region" description="Helical" evidence="1">
    <location>
        <begin position="44"/>
        <end position="74"/>
    </location>
</feature>
<feature type="transmembrane region" description="Helical" evidence="1">
    <location>
        <begin position="112"/>
        <end position="131"/>
    </location>
</feature>
<organism evidence="2">
    <name type="scientific">Opuntia streptacantha</name>
    <name type="common">Prickly pear cactus</name>
    <name type="synonym">Opuntia cardona</name>
    <dbReference type="NCBI Taxonomy" id="393608"/>
    <lineage>
        <taxon>Eukaryota</taxon>
        <taxon>Viridiplantae</taxon>
        <taxon>Streptophyta</taxon>
        <taxon>Embryophyta</taxon>
        <taxon>Tracheophyta</taxon>
        <taxon>Spermatophyta</taxon>
        <taxon>Magnoliopsida</taxon>
        <taxon>eudicotyledons</taxon>
        <taxon>Gunneridae</taxon>
        <taxon>Pentapetalae</taxon>
        <taxon>Caryophyllales</taxon>
        <taxon>Cactineae</taxon>
        <taxon>Cactaceae</taxon>
        <taxon>Opuntioideae</taxon>
        <taxon>Opuntia</taxon>
    </lineage>
</organism>
<dbReference type="AlphaFoldDB" id="A0A7C9CX83"/>
<name>A0A7C9CX83_OPUST</name>
<proteinExistence type="predicted"/>
<evidence type="ECO:0000313" key="2">
    <source>
        <dbReference type="EMBL" id="MBA4625724.1"/>
    </source>
</evidence>
<sequence length="132" mass="15288">MLLLGLCPLILFPRLKASLGFSSSVFLFRLQYRVRYIQRSRQSFIRIVTLSIVASVEHFIAQLKFGLACFLWFVRAFESSCLGRCNCPEPKTQSISVIMFLMLFLGEHIEHYVGILSKLILLLLLLMPLLFW</sequence>
<keyword evidence="1" id="KW-1133">Transmembrane helix</keyword>
<protein>
    <submittedName>
        <fullName evidence="2">Uncharacterized protein</fullName>
    </submittedName>
</protein>
<reference evidence="2" key="1">
    <citation type="journal article" date="2013" name="J. Plant Res.">
        <title>Effect of fungi and light on seed germination of three Opuntia species from semiarid lands of central Mexico.</title>
        <authorList>
            <person name="Delgado-Sanchez P."/>
            <person name="Jimenez-Bremont J.F."/>
            <person name="Guerrero-Gonzalez Mde L."/>
            <person name="Flores J."/>
        </authorList>
    </citation>
    <scope>NUCLEOTIDE SEQUENCE</scope>
    <source>
        <tissue evidence="2">Cladode</tissue>
    </source>
</reference>
<accession>A0A7C9CX83</accession>
<dbReference type="EMBL" id="GISG01053264">
    <property type="protein sequence ID" value="MBA4625724.1"/>
    <property type="molecule type" value="Transcribed_RNA"/>
</dbReference>
<keyword evidence="1" id="KW-0472">Membrane</keyword>